<protein>
    <recommendedName>
        <fullName evidence="2">Alpha-1,4 glucan phosphorylase</fullName>
        <ecNumber evidence="2">2.4.1.1</ecNumber>
    </recommendedName>
</protein>
<dbReference type="GO" id="GO:0005737">
    <property type="term" value="C:cytoplasm"/>
    <property type="evidence" value="ECO:0007669"/>
    <property type="project" value="TreeGrafter"/>
</dbReference>
<keyword evidence="2" id="KW-0328">Glycosyltransferase</keyword>
<evidence type="ECO:0000256" key="1">
    <source>
        <dbReference type="ARBA" id="ARBA00006047"/>
    </source>
</evidence>
<dbReference type="Proteomes" id="UP000515121">
    <property type="component" value="Unplaced"/>
</dbReference>
<comment type="similarity">
    <text evidence="1 2">Belongs to the glycogen phosphorylase family.</text>
</comment>
<dbReference type="EC" id="2.4.1.1" evidence="2"/>
<sequence>MDGFLKNVPISSQKDILHHVEYAVAQSRFSFDDFETYQALAHSVRDRLLERWHGRINLGIWDPFADALSQLGFEFEVLAEQEGDAARGNGGLARLSACQMDSIATLDYPAVGMPVFYILLVRFVEVFQVNKLKVTPLCLALGICASFSIIMDYATRMGCSIKSYWMAFNVNSLIFG</sequence>
<evidence type="ECO:0000313" key="3">
    <source>
        <dbReference type="Proteomes" id="UP000515121"/>
    </source>
</evidence>
<dbReference type="KEGG" id="dzi:111278635"/>
<gene>
    <name evidence="4" type="primary">LOC111278635</name>
</gene>
<comment type="function">
    <text evidence="2">Allosteric enzyme that catalyzes the rate-limiting step in glycogen catabolism, the phosphorolytic cleavage of glycogen to produce glucose-1-phosphate, and plays a central role in maintaining cellular and organismal glucose homeostasis.</text>
</comment>
<dbReference type="PANTHER" id="PTHR11468:SF30">
    <property type="entry name" value="ALPHA-1,4 GLUCAN PHOSPHORYLASE"/>
    <property type="match status" value="1"/>
</dbReference>
<name>A0A6P5WZN3_DURZI</name>
<proteinExistence type="inferred from homology"/>
<dbReference type="GO" id="GO:0030170">
    <property type="term" value="F:pyridoxal phosphate binding"/>
    <property type="evidence" value="ECO:0007669"/>
    <property type="project" value="TreeGrafter"/>
</dbReference>
<dbReference type="GO" id="GO:0008184">
    <property type="term" value="F:glycogen phosphorylase activity"/>
    <property type="evidence" value="ECO:0007669"/>
    <property type="project" value="InterPro"/>
</dbReference>
<dbReference type="Gene3D" id="3.40.50.2000">
    <property type="entry name" value="Glycogen Phosphorylase B"/>
    <property type="match status" value="2"/>
</dbReference>
<accession>A0A6P5WZN3</accession>
<reference evidence="4" key="1">
    <citation type="submission" date="2025-08" db="UniProtKB">
        <authorList>
            <consortium name="RefSeq"/>
        </authorList>
    </citation>
    <scope>IDENTIFICATION</scope>
    <source>
        <tissue evidence="4">Fruit stalk</tissue>
    </source>
</reference>
<dbReference type="AlphaFoldDB" id="A0A6P5WZN3"/>
<evidence type="ECO:0000256" key="2">
    <source>
        <dbReference type="RuleBase" id="RU000587"/>
    </source>
</evidence>
<keyword evidence="2" id="KW-0663">Pyridoxal phosphate</keyword>
<comment type="catalytic activity">
    <reaction evidence="2">
        <text>[(1-&gt;4)-alpha-D-glucosyl](n) + phosphate = [(1-&gt;4)-alpha-D-glucosyl](n-1) + alpha-D-glucose 1-phosphate</text>
        <dbReference type="Rhea" id="RHEA:41732"/>
        <dbReference type="Rhea" id="RHEA-COMP:9584"/>
        <dbReference type="Rhea" id="RHEA-COMP:9586"/>
        <dbReference type="ChEBI" id="CHEBI:15444"/>
        <dbReference type="ChEBI" id="CHEBI:43474"/>
        <dbReference type="ChEBI" id="CHEBI:58601"/>
        <dbReference type="EC" id="2.4.1.1"/>
    </reaction>
</comment>
<dbReference type="Pfam" id="PF00343">
    <property type="entry name" value="Phosphorylase"/>
    <property type="match status" value="1"/>
</dbReference>
<dbReference type="InterPro" id="IPR000811">
    <property type="entry name" value="Glyco_trans_35"/>
</dbReference>
<keyword evidence="3" id="KW-1185">Reference proteome</keyword>
<dbReference type="RefSeq" id="XP_022720992.1">
    <property type="nucleotide sequence ID" value="XM_022865257.1"/>
</dbReference>
<keyword evidence="2" id="KW-0808">Transferase</keyword>
<dbReference type="OrthoDB" id="9215500at2759"/>
<comment type="cofactor">
    <cofactor evidence="2">
        <name>pyridoxal 5'-phosphate</name>
        <dbReference type="ChEBI" id="CHEBI:597326"/>
    </cofactor>
</comment>
<evidence type="ECO:0000313" key="4">
    <source>
        <dbReference type="RefSeq" id="XP_022720992.1"/>
    </source>
</evidence>
<organism evidence="3 4">
    <name type="scientific">Durio zibethinus</name>
    <name type="common">Durian</name>
    <dbReference type="NCBI Taxonomy" id="66656"/>
    <lineage>
        <taxon>Eukaryota</taxon>
        <taxon>Viridiplantae</taxon>
        <taxon>Streptophyta</taxon>
        <taxon>Embryophyta</taxon>
        <taxon>Tracheophyta</taxon>
        <taxon>Spermatophyta</taxon>
        <taxon>Magnoliopsida</taxon>
        <taxon>eudicotyledons</taxon>
        <taxon>Gunneridae</taxon>
        <taxon>Pentapetalae</taxon>
        <taxon>rosids</taxon>
        <taxon>malvids</taxon>
        <taxon>Malvales</taxon>
        <taxon>Malvaceae</taxon>
        <taxon>Helicteroideae</taxon>
        <taxon>Durio</taxon>
    </lineage>
</organism>
<dbReference type="GeneID" id="111278635"/>
<dbReference type="PANTHER" id="PTHR11468">
    <property type="entry name" value="GLYCOGEN PHOSPHORYLASE"/>
    <property type="match status" value="1"/>
</dbReference>
<dbReference type="SUPFAM" id="SSF53756">
    <property type="entry name" value="UDP-Glycosyltransferase/glycogen phosphorylase"/>
    <property type="match status" value="1"/>
</dbReference>
<dbReference type="GO" id="GO:0005980">
    <property type="term" value="P:glycogen catabolic process"/>
    <property type="evidence" value="ECO:0007669"/>
    <property type="project" value="TreeGrafter"/>
</dbReference>
<keyword evidence="2" id="KW-0119">Carbohydrate metabolism</keyword>